<comment type="caution">
    <text evidence="5">The sequence shown here is derived from an EMBL/GenBank/DDBJ whole genome shotgun (WGS) entry which is preliminary data.</text>
</comment>
<dbReference type="GO" id="GO:0004499">
    <property type="term" value="F:N,N-dimethylaniline monooxygenase activity"/>
    <property type="evidence" value="ECO:0007669"/>
    <property type="project" value="InterPro"/>
</dbReference>
<dbReference type="GO" id="GO:0050661">
    <property type="term" value="F:NADP binding"/>
    <property type="evidence" value="ECO:0007669"/>
    <property type="project" value="InterPro"/>
</dbReference>
<dbReference type="PANTHER" id="PTHR42877">
    <property type="entry name" value="L-ORNITHINE N(5)-MONOOXYGENASE-RELATED"/>
    <property type="match status" value="1"/>
</dbReference>
<evidence type="ECO:0000313" key="5">
    <source>
        <dbReference type="EMBL" id="KAH7161512.1"/>
    </source>
</evidence>
<keyword evidence="3" id="KW-0274">FAD</keyword>
<organism evidence="5 6">
    <name type="scientific">Dactylonectria macrodidyma</name>
    <dbReference type="NCBI Taxonomy" id="307937"/>
    <lineage>
        <taxon>Eukaryota</taxon>
        <taxon>Fungi</taxon>
        <taxon>Dikarya</taxon>
        <taxon>Ascomycota</taxon>
        <taxon>Pezizomycotina</taxon>
        <taxon>Sordariomycetes</taxon>
        <taxon>Hypocreomycetidae</taxon>
        <taxon>Hypocreales</taxon>
        <taxon>Nectriaceae</taxon>
        <taxon>Dactylonectria</taxon>
    </lineage>
</organism>
<evidence type="ECO:0000256" key="3">
    <source>
        <dbReference type="ARBA" id="ARBA00022827"/>
    </source>
</evidence>
<gene>
    <name evidence="5" type="ORF">EDB81DRAFT_925030</name>
</gene>
<dbReference type="Pfam" id="PF00743">
    <property type="entry name" value="FMO-like"/>
    <property type="match status" value="1"/>
</dbReference>
<dbReference type="PANTHER" id="PTHR42877:SF8">
    <property type="entry name" value="MONOOXYGENASE"/>
    <property type="match status" value="1"/>
</dbReference>
<sequence>MAIRNEPPNSVSEPAPTDTFAGIEDPLARYNNNNSSCPIEVGQDAKYVIGEHLLWAPRRVRVGCIGAGASGIMLCYKKEKEFGNDIDLVVYERHDQPGGVWYTNKYPGCRCDVPSPAYQYSFAPKPDWPMMYSSAQDIQRYYQDFAESRGYLDKYIKLKHSVEKAAWDEEKGQWILTVTERLPSGETRTIEDAVDFLVGNIGVLHTWKWPSIPGRELFKGKMTHSASYDTTLDLKDQRVAVIGSGASAVQIVPAIKDESSHVLSFYRTPQWISSGMPVEGLTDGSNITFTDEQKRKFEDDSEYYLRTRKKIENNINKAFPKVAERMASIINNDPILMKKVMPEFAMGCRRLGLGEEFLHALNTPKVSLADSGIEAFTETGVKCHDGSTIDFDVIICATGFDVSFRPPFEMIGREDRVLGDEWDTEPEAYLALAASGYPNFLMGSLGPNCPAGHGSFVTVLESAQNYVCKVIRKLQTENIHSLDVKKEVVDEYNQHVHLWLKRT</sequence>
<evidence type="ECO:0000256" key="1">
    <source>
        <dbReference type="ARBA" id="ARBA00010139"/>
    </source>
</evidence>
<protein>
    <recommendedName>
        <fullName evidence="7">Sterigmatocystin biosynthesis monooxygenase stcW</fullName>
    </recommendedName>
</protein>
<evidence type="ECO:0000256" key="2">
    <source>
        <dbReference type="ARBA" id="ARBA00022630"/>
    </source>
</evidence>
<dbReference type="InterPro" id="IPR036188">
    <property type="entry name" value="FAD/NAD-bd_sf"/>
</dbReference>
<dbReference type="GO" id="GO:0050660">
    <property type="term" value="F:flavin adenine dinucleotide binding"/>
    <property type="evidence" value="ECO:0007669"/>
    <property type="project" value="InterPro"/>
</dbReference>
<dbReference type="Gene3D" id="3.50.50.60">
    <property type="entry name" value="FAD/NAD(P)-binding domain"/>
    <property type="match status" value="2"/>
</dbReference>
<name>A0A9P9JHB5_9HYPO</name>
<dbReference type="InterPro" id="IPR020946">
    <property type="entry name" value="Flavin_mOase-like"/>
</dbReference>
<dbReference type="InterPro" id="IPR051209">
    <property type="entry name" value="FAD-bind_Monooxygenase_sf"/>
</dbReference>
<dbReference type="SUPFAM" id="SSF51905">
    <property type="entry name" value="FAD/NAD(P)-binding domain"/>
    <property type="match status" value="2"/>
</dbReference>
<dbReference type="OrthoDB" id="74360at2759"/>
<keyword evidence="4" id="KW-0560">Oxidoreductase</keyword>
<keyword evidence="2" id="KW-0285">Flavoprotein</keyword>
<dbReference type="EMBL" id="JAGMUV010000004">
    <property type="protein sequence ID" value="KAH7161512.1"/>
    <property type="molecule type" value="Genomic_DNA"/>
</dbReference>
<dbReference type="Proteomes" id="UP000738349">
    <property type="component" value="Unassembled WGS sequence"/>
</dbReference>
<reference evidence="5" key="1">
    <citation type="journal article" date="2021" name="Nat. Commun.">
        <title>Genetic determinants of endophytism in the Arabidopsis root mycobiome.</title>
        <authorList>
            <person name="Mesny F."/>
            <person name="Miyauchi S."/>
            <person name="Thiergart T."/>
            <person name="Pickel B."/>
            <person name="Atanasova L."/>
            <person name="Karlsson M."/>
            <person name="Huettel B."/>
            <person name="Barry K.W."/>
            <person name="Haridas S."/>
            <person name="Chen C."/>
            <person name="Bauer D."/>
            <person name="Andreopoulos W."/>
            <person name="Pangilinan J."/>
            <person name="LaButti K."/>
            <person name="Riley R."/>
            <person name="Lipzen A."/>
            <person name="Clum A."/>
            <person name="Drula E."/>
            <person name="Henrissat B."/>
            <person name="Kohler A."/>
            <person name="Grigoriev I.V."/>
            <person name="Martin F.M."/>
            <person name="Hacquard S."/>
        </authorList>
    </citation>
    <scope>NUCLEOTIDE SEQUENCE</scope>
    <source>
        <strain evidence="5">MPI-CAGE-AT-0147</strain>
    </source>
</reference>
<keyword evidence="6" id="KW-1185">Reference proteome</keyword>
<evidence type="ECO:0000256" key="4">
    <source>
        <dbReference type="ARBA" id="ARBA00023002"/>
    </source>
</evidence>
<evidence type="ECO:0008006" key="7">
    <source>
        <dbReference type="Google" id="ProtNLM"/>
    </source>
</evidence>
<dbReference type="AlphaFoldDB" id="A0A9P9JHB5"/>
<proteinExistence type="inferred from homology"/>
<accession>A0A9P9JHB5</accession>
<evidence type="ECO:0000313" key="6">
    <source>
        <dbReference type="Proteomes" id="UP000738349"/>
    </source>
</evidence>
<comment type="similarity">
    <text evidence="1">Belongs to the FAD-binding monooxygenase family.</text>
</comment>